<dbReference type="AlphaFoldDB" id="A0A3M2R884"/>
<dbReference type="InterPro" id="IPR012338">
    <property type="entry name" value="Beta-lactam/transpept-like"/>
</dbReference>
<dbReference type="Proteomes" id="UP000277212">
    <property type="component" value="Unassembled WGS sequence"/>
</dbReference>
<dbReference type="InterPro" id="IPR050789">
    <property type="entry name" value="Diverse_Enzym_Activities"/>
</dbReference>
<gene>
    <name evidence="4" type="ORF">CDV36_015772</name>
</gene>
<evidence type="ECO:0000313" key="5">
    <source>
        <dbReference type="Proteomes" id="UP000277212"/>
    </source>
</evidence>
<dbReference type="InterPro" id="IPR001466">
    <property type="entry name" value="Beta-lactam-related"/>
</dbReference>
<evidence type="ECO:0000259" key="3">
    <source>
        <dbReference type="Pfam" id="PF00144"/>
    </source>
</evidence>
<name>A0A3M2R884_9HYPO</name>
<dbReference type="GO" id="GO:0016787">
    <property type="term" value="F:hydrolase activity"/>
    <property type="evidence" value="ECO:0007669"/>
    <property type="project" value="UniProtKB-KW"/>
</dbReference>
<keyword evidence="5" id="KW-1185">Reference proteome</keyword>
<comment type="similarity">
    <text evidence="1">Belongs to the class-A beta-lactamase family.</text>
</comment>
<comment type="caution">
    <text evidence="4">The sequence shown here is derived from an EMBL/GenBank/DDBJ whole genome shotgun (WGS) entry which is preliminary data.</text>
</comment>
<dbReference type="STRING" id="2010991.A0A3M2R884"/>
<keyword evidence="2" id="KW-0378">Hydrolase</keyword>
<organism evidence="4 5">
    <name type="scientific">Fusarium kuroshium</name>
    <dbReference type="NCBI Taxonomy" id="2010991"/>
    <lineage>
        <taxon>Eukaryota</taxon>
        <taxon>Fungi</taxon>
        <taxon>Dikarya</taxon>
        <taxon>Ascomycota</taxon>
        <taxon>Pezizomycotina</taxon>
        <taxon>Sordariomycetes</taxon>
        <taxon>Hypocreomycetidae</taxon>
        <taxon>Hypocreales</taxon>
        <taxon>Nectriaceae</taxon>
        <taxon>Fusarium</taxon>
        <taxon>Fusarium solani species complex</taxon>
    </lineage>
</organism>
<proteinExistence type="inferred from homology"/>
<dbReference type="Pfam" id="PF00144">
    <property type="entry name" value="Beta-lactamase"/>
    <property type="match status" value="1"/>
</dbReference>
<evidence type="ECO:0000313" key="4">
    <source>
        <dbReference type="EMBL" id="RMJ01486.1"/>
    </source>
</evidence>
<reference evidence="4 5" key="1">
    <citation type="submission" date="2017-06" db="EMBL/GenBank/DDBJ databases">
        <title>Comparative genomic analysis of Ambrosia Fusariam Clade fungi.</title>
        <authorList>
            <person name="Stajich J.E."/>
            <person name="Carrillo J."/>
            <person name="Kijimoto T."/>
            <person name="Eskalen A."/>
            <person name="O'Donnell K."/>
            <person name="Kasson M."/>
        </authorList>
    </citation>
    <scope>NUCLEOTIDE SEQUENCE [LARGE SCALE GENOMIC DNA]</scope>
    <source>
        <strain evidence="4">UCR3666</strain>
    </source>
</reference>
<dbReference type="Gene3D" id="3.40.710.10">
    <property type="entry name" value="DD-peptidase/beta-lactamase superfamily"/>
    <property type="match status" value="1"/>
</dbReference>
<dbReference type="EMBL" id="NKUJ01000654">
    <property type="protein sequence ID" value="RMJ01486.1"/>
    <property type="molecule type" value="Genomic_DNA"/>
</dbReference>
<dbReference type="SUPFAM" id="SSF56601">
    <property type="entry name" value="beta-lactamase/transpeptidase-like"/>
    <property type="match status" value="1"/>
</dbReference>
<dbReference type="PANTHER" id="PTHR43283">
    <property type="entry name" value="BETA-LACTAMASE-RELATED"/>
    <property type="match status" value="1"/>
</dbReference>
<evidence type="ECO:0000256" key="2">
    <source>
        <dbReference type="ARBA" id="ARBA00022801"/>
    </source>
</evidence>
<dbReference type="OrthoDB" id="428260at2759"/>
<feature type="domain" description="Beta-lactamase-related" evidence="3">
    <location>
        <begin position="13"/>
        <end position="381"/>
    </location>
</feature>
<dbReference type="PANTHER" id="PTHR43283:SF17">
    <property type="entry name" value="(LOVD), PUTATIVE (AFU_ORTHOLOGUE AFUA_5G00920)-RELATED"/>
    <property type="match status" value="1"/>
</dbReference>
<evidence type="ECO:0000256" key="1">
    <source>
        <dbReference type="ARBA" id="ARBA00009009"/>
    </source>
</evidence>
<accession>A0A3M2R884</accession>
<protein>
    <recommendedName>
        <fullName evidence="3">Beta-lactamase-related domain-containing protein</fullName>
    </recommendedName>
</protein>
<sequence length="394" mass="43748">MEKLSSILQEHVAQEKDTTNKLLGAAFVVVNAKDVLFSGSSGRIDFDPNSRPFNTDTFTWMASMTKIITITCFMQLVERGEIGLDEDVRPRVPELAKMQILRGFDDNDKPILEDNTKPITFRHLLTHTLGLGSDLADPDLTKWSKAVGRTDTILSWNREGINTPLKFAPGEGWYYGAATDWAGVILEDITGETLGTYTQKNILDPLGIKDTGFWPEKLPQTTDRTAVCTYREGKTLKPGPLPPPKEHILESAGAGLYSTAKDYATFFQGLLQGKLVKEETLQEMFSPQLNETQAGILEMIAYNIGGQDAFSPEYPKGAKLNHGIGGVLNVEDVPGKRRKGSLMWSGMCNSRWWIDRETGIAAALIVNVQPHGDPVVKNLYNELELEVYRSLNIQ</sequence>